<dbReference type="InterPro" id="IPR036390">
    <property type="entry name" value="WH_DNA-bd_sf"/>
</dbReference>
<evidence type="ECO:0000313" key="3">
    <source>
        <dbReference type="Proteomes" id="UP000544872"/>
    </source>
</evidence>
<comment type="caution">
    <text evidence="2">The sequence shown here is derived from an EMBL/GenBank/DDBJ whole genome shotgun (WGS) entry which is preliminary data.</text>
</comment>
<dbReference type="Pfam" id="PF11625">
    <property type="entry name" value="DUF3253"/>
    <property type="match status" value="1"/>
</dbReference>
<name>A0A7W9ZCN7_NOVIT</name>
<dbReference type="EMBL" id="JACIIX010000001">
    <property type="protein sequence ID" value="MBB6208986.1"/>
    <property type="molecule type" value="Genomic_DNA"/>
</dbReference>
<reference evidence="2 3" key="1">
    <citation type="submission" date="2020-08" db="EMBL/GenBank/DDBJ databases">
        <title>Genomic Encyclopedia of Type Strains, Phase IV (KMG-IV): sequencing the most valuable type-strain genomes for metagenomic binning, comparative biology and taxonomic classification.</title>
        <authorList>
            <person name="Goeker M."/>
        </authorList>
    </citation>
    <scope>NUCLEOTIDE SEQUENCE [LARGE SCALE GENOMIC DNA]</scope>
    <source>
        <strain evidence="2 3">DSM 11590</strain>
    </source>
</reference>
<feature type="region of interest" description="Disordered" evidence="1">
    <location>
        <begin position="1"/>
        <end position="22"/>
    </location>
</feature>
<protein>
    <submittedName>
        <fullName evidence="2">Uncharacterized protein</fullName>
    </submittedName>
</protein>
<dbReference type="InterPro" id="IPR021660">
    <property type="entry name" value="DUF3253"/>
</dbReference>
<sequence length="112" mass="12007">MTDSVASPSDNGQQADSPKGDPIAHLIVSMAGEAGAVGVSAQDVAKSYFQQHRKAKDPADGWRRYMNPVKQQMTSLARKGAIEIVRGSVVQDPDDFRGLVRMRLPQPGSSEG</sequence>
<evidence type="ECO:0000256" key="1">
    <source>
        <dbReference type="SAM" id="MobiDB-lite"/>
    </source>
</evidence>
<dbReference type="AlphaFoldDB" id="A0A7W9ZCN7"/>
<keyword evidence="3" id="KW-1185">Reference proteome</keyword>
<accession>A0A7W9ZCN7</accession>
<feature type="compositionally biased region" description="Polar residues" evidence="1">
    <location>
        <begin position="1"/>
        <end position="16"/>
    </location>
</feature>
<organism evidence="2 3">
    <name type="scientific">Novispirillum itersonii</name>
    <name type="common">Aquaspirillum itersonii</name>
    <dbReference type="NCBI Taxonomy" id="189"/>
    <lineage>
        <taxon>Bacteria</taxon>
        <taxon>Pseudomonadati</taxon>
        <taxon>Pseudomonadota</taxon>
        <taxon>Alphaproteobacteria</taxon>
        <taxon>Rhodospirillales</taxon>
        <taxon>Novispirillaceae</taxon>
        <taxon>Novispirillum</taxon>
    </lineage>
</organism>
<dbReference type="Proteomes" id="UP000544872">
    <property type="component" value="Unassembled WGS sequence"/>
</dbReference>
<gene>
    <name evidence="2" type="ORF">FHS48_000367</name>
</gene>
<evidence type="ECO:0000313" key="2">
    <source>
        <dbReference type="EMBL" id="MBB6208986.1"/>
    </source>
</evidence>
<dbReference type="SUPFAM" id="SSF46785">
    <property type="entry name" value="Winged helix' DNA-binding domain"/>
    <property type="match status" value="1"/>
</dbReference>
<proteinExistence type="predicted"/>
<dbReference type="Gene3D" id="1.10.10.10">
    <property type="entry name" value="Winged helix-like DNA-binding domain superfamily/Winged helix DNA-binding domain"/>
    <property type="match status" value="1"/>
</dbReference>
<dbReference type="InterPro" id="IPR036388">
    <property type="entry name" value="WH-like_DNA-bd_sf"/>
</dbReference>
<dbReference type="RefSeq" id="WP_184260690.1">
    <property type="nucleotide sequence ID" value="NZ_JACIIX010000001.1"/>
</dbReference>